<dbReference type="InterPro" id="IPR024960">
    <property type="entry name" value="PEMT/MFAP"/>
</dbReference>
<keyword evidence="5" id="KW-0812">Transmembrane</keyword>
<evidence type="ECO:0000256" key="4">
    <source>
        <dbReference type="ARBA" id="ARBA00022824"/>
    </source>
</evidence>
<proteinExistence type="predicted"/>
<gene>
    <name evidence="6" type="ORF">EB796_015337</name>
</gene>
<keyword evidence="5" id="KW-0472">Membrane</keyword>
<sequence>MALSNSQLVLQICRWEYNTRIFSKAFGSPKLACFSLSLIQIISSNLRNYYIKETMEVQKQMETPFNDVLVILEYGIVAVGALLVVTSFMRLGCPFTEMIYAEAARKQKKSK</sequence>
<keyword evidence="7" id="KW-1185">Reference proteome</keyword>
<keyword evidence="3" id="KW-0949">S-adenosyl-L-methionine</keyword>
<evidence type="ECO:0000256" key="2">
    <source>
        <dbReference type="ARBA" id="ARBA00022679"/>
    </source>
</evidence>
<reference evidence="6" key="1">
    <citation type="submission" date="2020-06" db="EMBL/GenBank/DDBJ databases">
        <title>Draft genome of Bugula neritina, a colonial animal packing powerful symbionts and potential medicines.</title>
        <authorList>
            <person name="Rayko M."/>
        </authorList>
    </citation>
    <scope>NUCLEOTIDE SEQUENCE [LARGE SCALE GENOMIC DNA]</scope>
    <source>
        <strain evidence="6">Kwan_BN1</strain>
    </source>
</reference>
<dbReference type="PANTHER" id="PTHR15458:SF5">
    <property type="entry name" value="PHOSPHATIDYLETHANOLAMINE N-METHYLTRANSFERASE"/>
    <property type="match status" value="1"/>
</dbReference>
<dbReference type="AlphaFoldDB" id="A0A7J7JKL0"/>
<keyword evidence="5" id="KW-1133">Transmembrane helix</keyword>
<name>A0A7J7JKL0_BUGNE</name>
<evidence type="ECO:0000256" key="3">
    <source>
        <dbReference type="ARBA" id="ARBA00022691"/>
    </source>
</evidence>
<dbReference type="PANTHER" id="PTHR15458">
    <property type="entry name" value="PHOSPHATIDYLETHANOLAMINE N-METHYLTRANSFERASE"/>
    <property type="match status" value="1"/>
</dbReference>
<evidence type="ECO:0000313" key="6">
    <source>
        <dbReference type="EMBL" id="KAF6026363.1"/>
    </source>
</evidence>
<dbReference type="GO" id="GO:0032259">
    <property type="term" value="P:methylation"/>
    <property type="evidence" value="ECO:0007669"/>
    <property type="project" value="UniProtKB-KW"/>
</dbReference>
<evidence type="ECO:0000256" key="1">
    <source>
        <dbReference type="ARBA" id="ARBA00022603"/>
    </source>
</evidence>
<comment type="caution">
    <text evidence="6">The sequence shown here is derived from an EMBL/GenBank/DDBJ whole genome shotgun (WGS) entry which is preliminary data.</text>
</comment>
<dbReference type="GO" id="GO:0006656">
    <property type="term" value="P:phosphatidylcholine biosynthetic process"/>
    <property type="evidence" value="ECO:0007669"/>
    <property type="project" value="InterPro"/>
</dbReference>
<organism evidence="6 7">
    <name type="scientific">Bugula neritina</name>
    <name type="common">Brown bryozoan</name>
    <name type="synonym">Sertularia neritina</name>
    <dbReference type="NCBI Taxonomy" id="10212"/>
    <lineage>
        <taxon>Eukaryota</taxon>
        <taxon>Metazoa</taxon>
        <taxon>Spiralia</taxon>
        <taxon>Lophotrochozoa</taxon>
        <taxon>Bryozoa</taxon>
        <taxon>Gymnolaemata</taxon>
        <taxon>Cheilostomatida</taxon>
        <taxon>Flustrina</taxon>
        <taxon>Buguloidea</taxon>
        <taxon>Bugulidae</taxon>
        <taxon>Bugula</taxon>
    </lineage>
</organism>
<dbReference type="GO" id="GO:0008757">
    <property type="term" value="F:S-adenosylmethionine-dependent methyltransferase activity"/>
    <property type="evidence" value="ECO:0007669"/>
    <property type="project" value="InterPro"/>
</dbReference>
<accession>A0A7J7JKL0</accession>
<feature type="transmembrane region" description="Helical" evidence="5">
    <location>
        <begin position="68"/>
        <end position="89"/>
    </location>
</feature>
<dbReference type="Proteomes" id="UP000593567">
    <property type="component" value="Unassembled WGS sequence"/>
</dbReference>
<protein>
    <submittedName>
        <fullName evidence="6">PEMT</fullName>
    </submittedName>
</protein>
<evidence type="ECO:0000256" key="5">
    <source>
        <dbReference type="SAM" id="Phobius"/>
    </source>
</evidence>
<keyword evidence="2" id="KW-0808">Transferase</keyword>
<evidence type="ECO:0000313" key="7">
    <source>
        <dbReference type="Proteomes" id="UP000593567"/>
    </source>
</evidence>
<dbReference type="EMBL" id="VXIV02002293">
    <property type="protein sequence ID" value="KAF6026363.1"/>
    <property type="molecule type" value="Genomic_DNA"/>
</dbReference>
<keyword evidence="4" id="KW-0256">Endoplasmic reticulum</keyword>
<keyword evidence="1" id="KW-0489">Methyltransferase</keyword>
<dbReference type="OrthoDB" id="8300106at2759"/>